<evidence type="ECO:0000313" key="2">
    <source>
        <dbReference type="EMBL" id="MFH8132890.1"/>
    </source>
</evidence>
<name>A0ABW7PSX9_9GAMM</name>
<keyword evidence="1" id="KW-1133">Transmembrane helix</keyword>
<evidence type="ECO:0000313" key="3">
    <source>
        <dbReference type="Proteomes" id="UP001611251"/>
    </source>
</evidence>
<keyword evidence="1" id="KW-0812">Transmembrane</keyword>
<comment type="caution">
    <text evidence="2">The sequence shown here is derived from an EMBL/GenBank/DDBJ whole genome shotgun (WGS) entry which is preliminary data.</text>
</comment>
<keyword evidence="1" id="KW-0472">Membrane</keyword>
<reference evidence="2 3" key="1">
    <citation type="submission" date="2024-08" db="EMBL/GenBank/DDBJ databases">
        <title>Pantoea ronii - a newly identified human opportunistic pathogen.</title>
        <authorList>
            <person name="Keidar-Friedman D."/>
            <person name="Sorek N."/>
            <person name="Leshin-Carmel D."/>
            <person name="Tsur A."/>
            <person name="Amsalem M."/>
            <person name="Tolkach D."/>
            <person name="Brosh-Nissimov T."/>
        </authorList>
    </citation>
    <scope>NUCLEOTIDE SEQUENCE [LARGE SCALE GENOMIC DNA]</scope>
    <source>
        <strain evidence="2 3">AA23256</strain>
    </source>
</reference>
<protein>
    <submittedName>
        <fullName evidence="2">Uncharacterized protein</fullName>
    </submittedName>
</protein>
<accession>A0ABW7PSX9</accession>
<dbReference type="RefSeq" id="WP_397211338.1">
    <property type="nucleotide sequence ID" value="NZ_JBGFSN010000002.1"/>
</dbReference>
<dbReference type="EMBL" id="JBGFSN010000002">
    <property type="protein sequence ID" value="MFH8132890.1"/>
    <property type="molecule type" value="Genomic_DNA"/>
</dbReference>
<evidence type="ECO:0000256" key="1">
    <source>
        <dbReference type="SAM" id="Phobius"/>
    </source>
</evidence>
<keyword evidence="3" id="KW-1185">Reference proteome</keyword>
<sequence>MSGNDPLASLIPNASASGHQLLLVAFLWVISRQRQERLFFKSTLAPDVVWVDDGTLSFSPQSGESRLLACAKKHNDLLAQAHKG</sequence>
<proteinExistence type="predicted"/>
<organism evidence="2 3">
    <name type="scientific">Pantoea osteomyelitidis</name>
    <dbReference type="NCBI Taxonomy" id="3230026"/>
    <lineage>
        <taxon>Bacteria</taxon>
        <taxon>Pseudomonadati</taxon>
        <taxon>Pseudomonadota</taxon>
        <taxon>Gammaproteobacteria</taxon>
        <taxon>Enterobacterales</taxon>
        <taxon>Erwiniaceae</taxon>
        <taxon>Pantoea</taxon>
    </lineage>
</organism>
<feature type="transmembrane region" description="Helical" evidence="1">
    <location>
        <begin position="6"/>
        <end position="30"/>
    </location>
</feature>
<gene>
    <name evidence="2" type="ORF">ABU178_01640</name>
</gene>
<dbReference type="Proteomes" id="UP001611251">
    <property type="component" value="Unassembled WGS sequence"/>
</dbReference>